<organism evidence="7 8">
    <name type="scientific">Bradyrhizobium erythrophlei</name>
    <dbReference type="NCBI Taxonomy" id="1437360"/>
    <lineage>
        <taxon>Bacteria</taxon>
        <taxon>Pseudomonadati</taxon>
        <taxon>Pseudomonadota</taxon>
        <taxon>Alphaproteobacteria</taxon>
        <taxon>Hyphomicrobiales</taxon>
        <taxon>Nitrobacteraceae</taxon>
        <taxon>Bradyrhizobium</taxon>
    </lineage>
</organism>
<dbReference type="Proteomes" id="UP000198992">
    <property type="component" value="Unassembled WGS sequence"/>
</dbReference>
<dbReference type="PRINTS" id="PR00038">
    <property type="entry name" value="HTHLUXR"/>
</dbReference>
<dbReference type="GO" id="GO:0000160">
    <property type="term" value="P:phosphorelay signal transduction system"/>
    <property type="evidence" value="ECO:0007669"/>
    <property type="project" value="InterPro"/>
</dbReference>
<dbReference type="SMART" id="SM00448">
    <property type="entry name" value="REC"/>
    <property type="match status" value="1"/>
</dbReference>
<dbReference type="EMBL" id="FNTH01000001">
    <property type="protein sequence ID" value="SED19975.1"/>
    <property type="molecule type" value="Genomic_DNA"/>
</dbReference>
<dbReference type="InterPro" id="IPR016032">
    <property type="entry name" value="Sig_transdc_resp-reg_C-effctor"/>
</dbReference>
<sequence length="230" mass="24691">MQSKGSPIRIVYIVDDDPALLGSLERTFRAAGLKAASYQTAFAFLDAAPDLSDGCLLLDLVMPEMDGLELQERLNSLGFSMPVIVMTAWGDVETAVQAMKSGAVDFIEKPFNDEALLDAINAALALDRGPTRDRESVVAAKLMAKLSPREREVLDGLVAGRSTKQMAYDLGISARTVEVHRARMLARLGTHSLAEAIRLAVLAGLSPANLDQANAADRQRRSGASRGLPE</sequence>
<dbReference type="RefSeq" id="WP_092118196.1">
    <property type="nucleotide sequence ID" value="NZ_FNTH01000001.1"/>
</dbReference>
<evidence type="ECO:0000259" key="6">
    <source>
        <dbReference type="PROSITE" id="PS50110"/>
    </source>
</evidence>
<dbReference type="SUPFAM" id="SSF46894">
    <property type="entry name" value="C-terminal effector domain of the bipartite response regulators"/>
    <property type="match status" value="1"/>
</dbReference>
<dbReference type="CDD" id="cd06170">
    <property type="entry name" value="LuxR_C_like"/>
    <property type="match status" value="1"/>
</dbReference>
<dbReference type="OrthoDB" id="9782655at2"/>
<dbReference type="CDD" id="cd17537">
    <property type="entry name" value="REC_FixJ"/>
    <property type="match status" value="1"/>
</dbReference>
<dbReference type="PANTHER" id="PTHR44688">
    <property type="entry name" value="DNA-BINDING TRANSCRIPTIONAL ACTIVATOR DEVR_DOSR"/>
    <property type="match status" value="1"/>
</dbReference>
<feature type="domain" description="Response regulatory" evidence="6">
    <location>
        <begin position="10"/>
        <end position="124"/>
    </location>
</feature>
<evidence type="ECO:0000256" key="3">
    <source>
        <dbReference type="ARBA" id="ARBA00023163"/>
    </source>
</evidence>
<dbReference type="AlphaFoldDB" id="A0A1H4YQM2"/>
<gene>
    <name evidence="7" type="ORF">SAMN05444164_4044</name>
</gene>
<dbReference type="PANTHER" id="PTHR44688:SF16">
    <property type="entry name" value="DNA-BINDING TRANSCRIPTIONAL ACTIVATOR DEVR_DOSR"/>
    <property type="match status" value="1"/>
</dbReference>
<feature type="domain" description="HTH luxR-type" evidence="5">
    <location>
        <begin position="139"/>
        <end position="204"/>
    </location>
</feature>
<keyword evidence="3" id="KW-0804">Transcription</keyword>
<dbReference type="Gene3D" id="1.10.10.10">
    <property type="entry name" value="Winged helix-like DNA-binding domain superfamily/Winged helix DNA-binding domain"/>
    <property type="match status" value="1"/>
</dbReference>
<accession>A0A1H4YQM2</accession>
<dbReference type="InterPro" id="IPR036388">
    <property type="entry name" value="WH-like_DNA-bd_sf"/>
</dbReference>
<dbReference type="Pfam" id="PF00072">
    <property type="entry name" value="Response_reg"/>
    <property type="match status" value="1"/>
</dbReference>
<dbReference type="SUPFAM" id="SSF52172">
    <property type="entry name" value="CheY-like"/>
    <property type="match status" value="1"/>
</dbReference>
<evidence type="ECO:0000256" key="1">
    <source>
        <dbReference type="ARBA" id="ARBA00023015"/>
    </source>
</evidence>
<dbReference type="InterPro" id="IPR001789">
    <property type="entry name" value="Sig_transdc_resp-reg_receiver"/>
</dbReference>
<keyword evidence="2" id="KW-0238">DNA-binding</keyword>
<name>A0A1H4YQM2_9BRAD</name>
<dbReference type="InterPro" id="IPR000792">
    <property type="entry name" value="Tscrpt_reg_LuxR_C"/>
</dbReference>
<dbReference type="SMART" id="SM00421">
    <property type="entry name" value="HTH_LUXR"/>
    <property type="match status" value="1"/>
</dbReference>
<dbReference type="PROSITE" id="PS50110">
    <property type="entry name" value="RESPONSE_REGULATORY"/>
    <property type="match status" value="1"/>
</dbReference>
<dbReference type="PROSITE" id="PS50043">
    <property type="entry name" value="HTH_LUXR_2"/>
    <property type="match status" value="1"/>
</dbReference>
<evidence type="ECO:0000256" key="2">
    <source>
        <dbReference type="ARBA" id="ARBA00023125"/>
    </source>
</evidence>
<evidence type="ECO:0000313" key="7">
    <source>
        <dbReference type="EMBL" id="SED19975.1"/>
    </source>
</evidence>
<evidence type="ECO:0000256" key="4">
    <source>
        <dbReference type="PROSITE-ProRule" id="PRU00169"/>
    </source>
</evidence>
<dbReference type="GO" id="GO:0003677">
    <property type="term" value="F:DNA binding"/>
    <property type="evidence" value="ECO:0007669"/>
    <property type="project" value="UniProtKB-KW"/>
</dbReference>
<dbReference type="Pfam" id="PF00196">
    <property type="entry name" value="GerE"/>
    <property type="match status" value="1"/>
</dbReference>
<proteinExistence type="predicted"/>
<reference evidence="7 8" key="1">
    <citation type="submission" date="2016-10" db="EMBL/GenBank/DDBJ databases">
        <authorList>
            <person name="de Groot N.N."/>
        </authorList>
    </citation>
    <scope>NUCLEOTIDE SEQUENCE [LARGE SCALE GENOMIC DNA]</scope>
    <source>
        <strain evidence="7 8">MT12</strain>
    </source>
</reference>
<keyword evidence="1" id="KW-0805">Transcription regulation</keyword>
<evidence type="ECO:0000259" key="5">
    <source>
        <dbReference type="PROSITE" id="PS50043"/>
    </source>
</evidence>
<dbReference type="InterPro" id="IPR011006">
    <property type="entry name" value="CheY-like_superfamily"/>
</dbReference>
<protein>
    <submittedName>
        <fullName evidence="7">Two component transcriptional regulator, LuxR family</fullName>
    </submittedName>
</protein>
<dbReference type="GO" id="GO:0006355">
    <property type="term" value="P:regulation of DNA-templated transcription"/>
    <property type="evidence" value="ECO:0007669"/>
    <property type="project" value="InterPro"/>
</dbReference>
<feature type="modified residue" description="4-aspartylphosphate" evidence="4">
    <location>
        <position position="59"/>
    </location>
</feature>
<keyword evidence="4" id="KW-0597">Phosphoprotein</keyword>
<evidence type="ECO:0000313" key="8">
    <source>
        <dbReference type="Proteomes" id="UP000198992"/>
    </source>
</evidence>
<dbReference type="Gene3D" id="3.40.50.2300">
    <property type="match status" value="1"/>
</dbReference>